<sequence length="117" mass="12317">MKYKLIFSSTLCSYLVFAPVFAQQQMADNVTINSLSVNGGLDSPNQGTTCVTVSAGAQMCPGGYVAIPNNNKQLIAAALAAKASGSKVWLYFEDASVSYHCPGKVFTPCGVNSIEVK</sequence>
<feature type="chain" id="PRO_5046636059" evidence="1">
    <location>
        <begin position="23"/>
        <end position="117"/>
    </location>
</feature>
<accession>A0ABW2R3N3</accession>
<name>A0ABW2R3N3_9NEIS</name>
<organism evidence="2 3">
    <name type="scientific">Iodobacter arcticus</name>
    <dbReference type="NCBI Taxonomy" id="590593"/>
    <lineage>
        <taxon>Bacteria</taxon>
        <taxon>Pseudomonadati</taxon>
        <taxon>Pseudomonadota</taxon>
        <taxon>Betaproteobacteria</taxon>
        <taxon>Neisseriales</taxon>
        <taxon>Chitinibacteraceae</taxon>
        <taxon>Iodobacter</taxon>
    </lineage>
</organism>
<dbReference type="EMBL" id="JBHTBQ010000027">
    <property type="protein sequence ID" value="MFC7420817.1"/>
    <property type="molecule type" value="Genomic_DNA"/>
</dbReference>
<gene>
    <name evidence="2" type="ORF">ACFQNF_13185</name>
</gene>
<dbReference type="RefSeq" id="WP_380188412.1">
    <property type="nucleotide sequence ID" value="NZ_JBHTBQ010000027.1"/>
</dbReference>
<keyword evidence="1" id="KW-0732">Signal</keyword>
<comment type="caution">
    <text evidence="2">The sequence shown here is derived from an EMBL/GenBank/DDBJ whole genome shotgun (WGS) entry which is preliminary data.</text>
</comment>
<proteinExistence type="predicted"/>
<protein>
    <submittedName>
        <fullName evidence="2">Uncharacterized protein</fullName>
    </submittedName>
</protein>
<keyword evidence="3" id="KW-1185">Reference proteome</keyword>
<feature type="signal peptide" evidence="1">
    <location>
        <begin position="1"/>
        <end position="22"/>
    </location>
</feature>
<evidence type="ECO:0000313" key="3">
    <source>
        <dbReference type="Proteomes" id="UP001596473"/>
    </source>
</evidence>
<evidence type="ECO:0000256" key="1">
    <source>
        <dbReference type="SAM" id="SignalP"/>
    </source>
</evidence>
<evidence type="ECO:0000313" key="2">
    <source>
        <dbReference type="EMBL" id="MFC7420817.1"/>
    </source>
</evidence>
<reference evidence="3" key="1">
    <citation type="journal article" date="2019" name="Int. J. Syst. Evol. Microbiol.">
        <title>The Global Catalogue of Microorganisms (GCM) 10K type strain sequencing project: providing services to taxonomists for standard genome sequencing and annotation.</title>
        <authorList>
            <consortium name="The Broad Institute Genomics Platform"/>
            <consortium name="The Broad Institute Genome Sequencing Center for Infectious Disease"/>
            <person name="Wu L."/>
            <person name="Ma J."/>
        </authorList>
    </citation>
    <scope>NUCLEOTIDE SEQUENCE [LARGE SCALE GENOMIC DNA]</scope>
    <source>
        <strain evidence="3">CCUG 62945</strain>
    </source>
</reference>
<dbReference type="Proteomes" id="UP001596473">
    <property type="component" value="Unassembled WGS sequence"/>
</dbReference>